<organism evidence="2 3">
    <name type="scientific">Sorangium cellulosum (strain So ce56)</name>
    <name type="common">Polyangium cellulosum (strain So ce56)</name>
    <dbReference type="NCBI Taxonomy" id="448385"/>
    <lineage>
        <taxon>Bacteria</taxon>
        <taxon>Pseudomonadati</taxon>
        <taxon>Myxococcota</taxon>
        <taxon>Polyangia</taxon>
        <taxon>Polyangiales</taxon>
        <taxon>Polyangiaceae</taxon>
        <taxon>Sorangium</taxon>
    </lineage>
</organism>
<gene>
    <name evidence="2" type="ordered locus">sce5640</name>
</gene>
<feature type="compositionally biased region" description="Low complexity" evidence="1">
    <location>
        <begin position="88"/>
        <end position="102"/>
    </location>
</feature>
<dbReference type="EMBL" id="AM746676">
    <property type="protein sequence ID" value="CAN95803.1"/>
    <property type="molecule type" value="Genomic_DNA"/>
</dbReference>
<proteinExistence type="predicted"/>
<protein>
    <submittedName>
        <fullName evidence="2">Uncharacterized protein</fullName>
    </submittedName>
</protein>
<name>A9G3V8_SORC5</name>
<evidence type="ECO:0000313" key="3">
    <source>
        <dbReference type="Proteomes" id="UP000002139"/>
    </source>
</evidence>
<dbReference type="KEGG" id="scl:sce5640"/>
<keyword evidence="3" id="KW-1185">Reference proteome</keyword>
<dbReference type="HOGENOM" id="CLU_911841_0_0_7"/>
<feature type="compositionally biased region" description="Gly residues" evidence="1">
    <location>
        <begin position="103"/>
        <end position="142"/>
    </location>
</feature>
<feature type="compositionally biased region" description="Gly residues" evidence="1">
    <location>
        <begin position="149"/>
        <end position="158"/>
    </location>
</feature>
<feature type="compositionally biased region" description="Low complexity" evidence="1">
    <location>
        <begin position="178"/>
        <end position="195"/>
    </location>
</feature>
<accession>A9G3V8</accession>
<sequence length="305" mass="29355">MSATRGRQRTTRAVHDISARRHAACDRTAAARIPARVDEGGTGSFHERMRSLHRLFCLCLALPAGLNCGFPDATFTERSSTGVGGASGTADSASSAAASSGAAGPGGGAEASSAGGNGGGPTGTGGDAPGSGGGAAGSGGGSATSSASTGGGSAGAGGSATSSASASAATSGAGGGSTTSSASAGPATSSSSGGTVDCDADKDGYLSIACEGGDDCNDDNPSVHPNQPSTFYDSPIPPGRSFDYDCSGKEEMEFASVKCTGLLVCAAANNVFLSDVPCGSRGPFGSCDLTCKSIITFPNYVRECH</sequence>
<evidence type="ECO:0000256" key="1">
    <source>
        <dbReference type="SAM" id="MobiDB-lite"/>
    </source>
</evidence>
<reference evidence="2 3" key="1">
    <citation type="journal article" date="2007" name="Nat. Biotechnol.">
        <title>Complete genome sequence of the myxobacterium Sorangium cellulosum.</title>
        <authorList>
            <person name="Schneiker S."/>
            <person name="Perlova O."/>
            <person name="Kaiser O."/>
            <person name="Gerth K."/>
            <person name="Alici A."/>
            <person name="Altmeyer M.O."/>
            <person name="Bartels D."/>
            <person name="Bekel T."/>
            <person name="Beyer S."/>
            <person name="Bode E."/>
            <person name="Bode H.B."/>
            <person name="Bolten C.J."/>
            <person name="Choudhuri J.V."/>
            <person name="Doss S."/>
            <person name="Elnakady Y.A."/>
            <person name="Frank B."/>
            <person name="Gaigalat L."/>
            <person name="Goesmann A."/>
            <person name="Groeger C."/>
            <person name="Gross F."/>
            <person name="Jelsbak L."/>
            <person name="Jelsbak L."/>
            <person name="Kalinowski J."/>
            <person name="Kegler C."/>
            <person name="Knauber T."/>
            <person name="Konietzny S."/>
            <person name="Kopp M."/>
            <person name="Krause L."/>
            <person name="Krug D."/>
            <person name="Linke B."/>
            <person name="Mahmud T."/>
            <person name="Martinez-Arias R."/>
            <person name="McHardy A.C."/>
            <person name="Merai M."/>
            <person name="Meyer F."/>
            <person name="Mormann S."/>
            <person name="Munoz-Dorado J."/>
            <person name="Perez J."/>
            <person name="Pradella S."/>
            <person name="Rachid S."/>
            <person name="Raddatz G."/>
            <person name="Rosenau F."/>
            <person name="Rueckert C."/>
            <person name="Sasse F."/>
            <person name="Scharfe M."/>
            <person name="Schuster S.C."/>
            <person name="Suen G."/>
            <person name="Treuner-Lange A."/>
            <person name="Velicer G.J."/>
            <person name="Vorholter F.-J."/>
            <person name="Weissman K.J."/>
            <person name="Welch R.D."/>
            <person name="Wenzel S.C."/>
            <person name="Whitworth D.E."/>
            <person name="Wilhelm S."/>
            <person name="Wittmann C."/>
            <person name="Bloecker H."/>
            <person name="Puehler A."/>
            <person name="Mueller R."/>
        </authorList>
    </citation>
    <scope>NUCLEOTIDE SEQUENCE [LARGE SCALE GENOMIC DNA]</scope>
    <source>
        <strain evidence="3">So ce56</strain>
    </source>
</reference>
<dbReference type="STRING" id="448385.sce5640"/>
<dbReference type="Proteomes" id="UP000002139">
    <property type="component" value="Chromosome"/>
</dbReference>
<feature type="compositionally biased region" description="Low complexity" evidence="1">
    <location>
        <begin position="159"/>
        <end position="171"/>
    </location>
</feature>
<dbReference type="AlphaFoldDB" id="A9G3V8"/>
<evidence type="ECO:0000313" key="2">
    <source>
        <dbReference type="EMBL" id="CAN95803.1"/>
    </source>
</evidence>
<feature type="region of interest" description="Disordered" evidence="1">
    <location>
        <begin position="78"/>
        <end position="196"/>
    </location>
</feature>